<feature type="coiled-coil region" evidence="1">
    <location>
        <begin position="88"/>
        <end position="115"/>
    </location>
</feature>
<accession>A0A3B0V2D0</accession>
<gene>
    <name evidence="3" type="ORF">MNBD_CHLOROFLEXI01-2625</name>
</gene>
<keyword evidence="1" id="KW-0175">Coiled coil</keyword>
<feature type="non-terminal residue" evidence="3">
    <location>
        <position position="396"/>
    </location>
</feature>
<dbReference type="Pfam" id="PF14279">
    <property type="entry name" value="HNH_5"/>
    <property type="match status" value="1"/>
</dbReference>
<dbReference type="EMBL" id="UOEU01000675">
    <property type="protein sequence ID" value="VAW37648.1"/>
    <property type="molecule type" value="Genomic_DNA"/>
</dbReference>
<protein>
    <recommendedName>
        <fullName evidence="2">HNH endonuclease 5 domain-containing protein</fullName>
    </recommendedName>
</protein>
<feature type="domain" description="HNH endonuclease 5" evidence="2">
    <location>
        <begin position="201"/>
        <end position="251"/>
    </location>
</feature>
<evidence type="ECO:0000313" key="3">
    <source>
        <dbReference type="EMBL" id="VAW37648.1"/>
    </source>
</evidence>
<sequence length="396" mass="45905">MNNEIYPLMKAFERHYNKTRKVARKLEKSGLFHFNAKYDVQNGFSSETKIPDQDLTIRFAILMRRFLKDTDRLFYKKLWDFIQIEFESELSQTIVEKINKEIERLKKNNISIKINDEDINAESVYELIAEGEYFSTEKKARDFLSLDSNPMVSPVFWFQFYNYTIESFAVISFIFSLLCDLKKGEGYKEKYGDFQLEQSSCIYCLSKTGDFKSEEHIFPEGLGNEKLILPRGYVCDTCNHKKLSGLDEALLNFGPIAFLRVQFVPITKSGKLPVANFQNIFMKRTSPRQIHIEPKDRTGNPIIQEDLGDGWFSYQSNIRGKTFDPKLIARALFKIALGMVAFGDGNQKACEKRYDPARAFILHKQNFSNNFLMLTKGKPQPSVQIGHLPSMEGTFF</sequence>
<reference evidence="3" key="1">
    <citation type="submission" date="2018-06" db="EMBL/GenBank/DDBJ databases">
        <authorList>
            <person name="Zhirakovskaya E."/>
        </authorList>
    </citation>
    <scope>NUCLEOTIDE SEQUENCE</scope>
</reference>
<evidence type="ECO:0000259" key="2">
    <source>
        <dbReference type="Pfam" id="PF14279"/>
    </source>
</evidence>
<dbReference type="AlphaFoldDB" id="A0A3B0V2D0"/>
<proteinExistence type="predicted"/>
<organism evidence="3">
    <name type="scientific">hydrothermal vent metagenome</name>
    <dbReference type="NCBI Taxonomy" id="652676"/>
    <lineage>
        <taxon>unclassified sequences</taxon>
        <taxon>metagenomes</taxon>
        <taxon>ecological metagenomes</taxon>
    </lineage>
</organism>
<dbReference type="InterPro" id="IPR029471">
    <property type="entry name" value="HNH_5"/>
</dbReference>
<name>A0A3B0V2D0_9ZZZZ</name>
<evidence type="ECO:0000256" key="1">
    <source>
        <dbReference type="SAM" id="Coils"/>
    </source>
</evidence>